<feature type="domain" description="DHFR" evidence="1">
    <location>
        <begin position="5"/>
        <end position="125"/>
    </location>
</feature>
<dbReference type="InterPro" id="IPR024072">
    <property type="entry name" value="DHFR-like_dom_sf"/>
</dbReference>
<protein>
    <submittedName>
        <fullName evidence="2">Dihydromethanopterin reductase</fullName>
        <ecNumber evidence="2">1.5.1.47</ecNumber>
    </submittedName>
</protein>
<organism evidence="2 3">
    <name type="scientific">Methylocella tundrae</name>
    <dbReference type="NCBI Taxonomy" id="227605"/>
    <lineage>
        <taxon>Bacteria</taxon>
        <taxon>Pseudomonadati</taxon>
        <taxon>Pseudomonadota</taxon>
        <taxon>Alphaproteobacteria</taxon>
        <taxon>Hyphomicrobiales</taxon>
        <taxon>Beijerinckiaceae</taxon>
        <taxon>Methylocella</taxon>
    </lineage>
</organism>
<accession>A0A4U8Z303</accession>
<dbReference type="EMBL" id="LR536450">
    <property type="protein sequence ID" value="VFU09702.1"/>
    <property type="molecule type" value="Genomic_DNA"/>
</dbReference>
<dbReference type="EC" id="1.5.1.47" evidence="2"/>
<evidence type="ECO:0000313" key="2">
    <source>
        <dbReference type="EMBL" id="VFU09702.1"/>
    </source>
</evidence>
<dbReference type="Proteomes" id="UP000294360">
    <property type="component" value="Chromosome"/>
</dbReference>
<dbReference type="InterPro" id="IPR001796">
    <property type="entry name" value="DHFR_dom"/>
</dbReference>
<gene>
    <name evidence="2" type="primary">dmrA</name>
    <name evidence="2" type="ORF">MTUNDRAET4_2815</name>
</gene>
<dbReference type="SUPFAM" id="SSF53597">
    <property type="entry name" value="Dihydrofolate reductase-like"/>
    <property type="match status" value="1"/>
</dbReference>
<keyword evidence="2" id="KW-0560">Oxidoreductase</keyword>
<dbReference type="KEGG" id="mtun:MTUNDRAET4_2815"/>
<evidence type="ECO:0000259" key="1">
    <source>
        <dbReference type="Pfam" id="PF00186"/>
    </source>
</evidence>
<proteinExistence type="predicted"/>
<dbReference type="GO" id="GO:0004146">
    <property type="term" value="F:dihydrofolate reductase activity"/>
    <property type="evidence" value="ECO:0007669"/>
    <property type="project" value="InterPro"/>
</dbReference>
<dbReference type="GO" id="GO:0046654">
    <property type="term" value="P:tetrahydrofolate biosynthetic process"/>
    <property type="evidence" value="ECO:0007669"/>
    <property type="project" value="InterPro"/>
</dbReference>
<dbReference type="Pfam" id="PF00186">
    <property type="entry name" value="DHFR_1"/>
    <property type="match status" value="1"/>
</dbReference>
<dbReference type="AlphaFoldDB" id="A0A4U8Z303"/>
<reference evidence="2 3" key="1">
    <citation type="submission" date="2019-03" db="EMBL/GenBank/DDBJ databases">
        <authorList>
            <person name="Kox A.R. M."/>
        </authorList>
    </citation>
    <scope>NUCLEOTIDE SEQUENCE [LARGE SCALE GENOMIC DNA]</scope>
    <source>
        <strain evidence="2">MTUNDRAET4 annotated genome</strain>
    </source>
</reference>
<name>A0A4U8Z303_METTU</name>
<evidence type="ECO:0000313" key="3">
    <source>
        <dbReference type="Proteomes" id="UP000294360"/>
    </source>
</evidence>
<dbReference type="Gene3D" id="3.40.430.10">
    <property type="entry name" value="Dihydrofolate Reductase, subunit A"/>
    <property type="match status" value="1"/>
</dbReference>
<sequence length="137" mass="15218">MMGEVRVICAIGQRGQLGLKGALPWEGNPGREYRADVARFFELTKGHVLIAGPCTIGSFPDWARPGRTLVVVRSTDDPKSVLERFSDRLVFIGGGPPVWRAYAPFVQHWDVTRLPYDGEADRYFDPAWLTAAASRAD</sequence>